<name>A0A6A4WS89_AMPAM</name>
<protein>
    <submittedName>
        <fullName evidence="15">Leucine-rich repeat neuronal protein 1</fullName>
    </submittedName>
</protein>
<dbReference type="InterPro" id="IPR003598">
    <property type="entry name" value="Ig_sub2"/>
</dbReference>
<dbReference type="SUPFAM" id="SSF52058">
    <property type="entry name" value="L domain-like"/>
    <property type="match status" value="1"/>
</dbReference>
<organism evidence="15 16">
    <name type="scientific">Amphibalanus amphitrite</name>
    <name type="common">Striped barnacle</name>
    <name type="synonym">Balanus amphitrite</name>
    <dbReference type="NCBI Taxonomy" id="1232801"/>
    <lineage>
        <taxon>Eukaryota</taxon>
        <taxon>Metazoa</taxon>
        <taxon>Ecdysozoa</taxon>
        <taxon>Arthropoda</taxon>
        <taxon>Crustacea</taxon>
        <taxon>Multicrustacea</taxon>
        <taxon>Cirripedia</taxon>
        <taxon>Thoracica</taxon>
        <taxon>Thoracicalcarea</taxon>
        <taxon>Balanomorpha</taxon>
        <taxon>Balanoidea</taxon>
        <taxon>Balanidae</taxon>
        <taxon>Amphibalaninae</taxon>
        <taxon>Amphibalanus</taxon>
    </lineage>
</organism>
<dbReference type="InterPro" id="IPR003591">
    <property type="entry name" value="Leu-rich_rpt_typical-subtyp"/>
</dbReference>
<dbReference type="EMBL" id="VIIS01000748">
    <property type="protein sequence ID" value="KAF0305492.1"/>
    <property type="molecule type" value="Genomic_DNA"/>
</dbReference>
<keyword evidence="10" id="KW-0325">Glycoprotein</keyword>
<dbReference type="SMART" id="SM00369">
    <property type="entry name" value="LRR_TYP"/>
    <property type="match status" value="8"/>
</dbReference>
<dbReference type="PANTHER" id="PTHR45712">
    <property type="entry name" value="AGAP008170-PA"/>
    <property type="match status" value="1"/>
</dbReference>
<gene>
    <name evidence="15" type="primary">Lrrn1</name>
    <name evidence="15" type="ORF">FJT64_022868</name>
</gene>
<keyword evidence="16" id="KW-1185">Reference proteome</keyword>
<dbReference type="InterPro" id="IPR003599">
    <property type="entry name" value="Ig_sub"/>
</dbReference>
<evidence type="ECO:0000256" key="5">
    <source>
        <dbReference type="ARBA" id="ARBA00022729"/>
    </source>
</evidence>
<evidence type="ECO:0000256" key="4">
    <source>
        <dbReference type="ARBA" id="ARBA00022692"/>
    </source>
</evidence>
<keyword evidence="6" id="KW-0677">Repeat</keyword>
<dbReference type="OrthoDB" id="676979at2759"/>
<dbReference type="InterPro" id="IPR026906">
    <property type="entry name" value="LRR_5"/>
</dbReference>
<evidence type="ECO:0000313" key="16">
    <source>
        <dbReference type="Proteomes" id="UP000440578"/>
    </source>
</evidence>
<dbReference type="GO" id="GO:0005615">
    <property type="term" value="C:extracellular space"/>
    <property type="evidence" value="ECO:0007669"/>
    <property type="project" value="TreeGrafter"/>
</dbReference>
<dbReference type="PROSITE" id="PS50835">
    <property type="entry name" value="IG_LIKE"/>
    <property type="match status" value="1"/>
</dbReference>
<dbReference type="InterPro" id="IPR001611">
    <property type="entry name" value="Leu-rich_rpt"/>
</dbReference>
<dbReference type="CDD" id="cd00063">
    <property type="entry name" value="FN3"/>
    <property type="match status" value="1"/>
</dbReference>
<evidence type="ECO:0000256" key="3">
    <source>
        <dbReference type="ARBA" id="ARBA00022614"/>
    </source>
</evidence>
<dbReference type="AlphaFoldDB" id="A0A6A4WS89"/>
<feature type="domain" description="Fibronectin type-III" evidence="14">
    <location>
        <begin position="598"/>
        <end position="692"/>
    </location>
</feature>
<dbReference type="FunFam" id="3.80.10.10:FF:001438">
    <property type="entry name" value="Uncharacterized protein"/>
    <property type="match status" value="1"/>
</dbReference>
<dbReference type="InterPro" id="IPR000372">
    <property type="entry name" value="LRRNT"/>
</dbReference>
<keyword evidence="3" id="KW-0433">Leucine-rich repeat</keyword>
<evidence type="ECO:0000256" key="2">
    <source>
        <dbReference type="ARBA" id="ARBA00022475"/>
    </source>
</evidence>
<keyword evidence="2" id="KW-1003">Cell membrane</keyword>
<keyword evidence="8 12" id="KW-0472">Membrane</keyword>
<feature type="region of interest" description="Disordered" evidence="11">
    <location>
        <begin position="1"/>
        <end position="36"/>
    </location>
</feature>
<dbReference type="InterPro" id="IPR007110">
    <property type="entry name" value="Ig-like_dom"/>
</dbReference>
<evidence type="ECO:0000256" key="12">
    <source>
        <dbReference type="SAM" id="Phobius"/>
    </source>
</evidence>
<dbReference type="InterPro" id="IPR050333">
    <property type="entry name" value="SLRP"/>
</dbReference>
<dbReference type="Pfam" id="PF13306">
    <property type="entry name" value="LRR_5"/>
    <property type="match status" value="1"/>
</dbReference>
<evidence type="ECO:0000256" key="6">
    <source>
        <dbReference type="ARBA" id="ARBA00022737"/>
    </source>
</evidence>
<feature type="transmembrane region" description="Helical" evidence="12">
    <location>
        <begin position="703"/>
        <end position="726"/>
    </location>
</feature>
<keyword evidence="4 12" id="KW-0812">Transmembrane</keyword>
<feature type="region of interest" description="Disordered" evidence="11">
    <location>
        <begin position="737"/>
        <end position="763"/>
    </location>
</feature>
<dbReference type="Pfam" id="PF13855">
    <property type="entry name" value="LRR_8"/>
    <property type="match status" value="1"/>
</dbReference>
<evidence type="ECO:0000259" key="13">
    <source>
        <dbReference type="PROSITE" id="PS50835"/>
    </source>
</evidence>
<comment type="subcellular location">
    <subcellularLocation>
        <location evidence="1">Cell membrane</location>
    </subcellularLocation>
</comment>
<accession>A0A6A4WS89</accession>
<dbReference type="InterPro" id="IPR032675">
    <property type="entry name" value="LRR_dom_sf"/>
</dbReference>
<feature type="region of interest" description="Disordered" evidence="11">
    <location>
        <begin position="50"/>
        <end position="83"/>
    </location>
</feature>
<dbReference type="PANTHER" id="PTHR45712:SF22">
    <property type="entry name" value="INSULIN-LIKE GROWTH FACTOR-BINDING PROTEIN COMPLEX ACID LABILE SUBUNIT"/>
    <property type="match status" value="1"/>
</dbReference>
<sequence length="763" mass="82480">MHKLSAAPAPASHGNRDGSYSPHQRTAARYDPPRSSCCQDTLPRIAQIVRPSPRSSKTDGVRHVGGAARPSDHSAPSVGYSDPDFQPSGSLSITVVCFCSQTERRQPALPLWALLVASGAALVATADTSSDICPEKCSCSEQTPRAVSCRGRSLVEPPDGLPPDTAVLDISSNRLAGGLAELGRLTALRELRLDDNRLPAVPRGAPLRLLSQLRLLSITRNGIRTMYEDAFRGLVSLEELSLATNKIGHIEDEAFSELQSLRTLNLSGNQLTTVSPAWFRQLANVTTLDLSGNRLRHMPVGVLGGMAALRRLLLAENHITSLHTASLVGPRNLSSLDLRENQLTAAPSAALRRAAHLDTVRLSDNPFAKLPAASFAGLSVRELDLSSLPRLQIIDSGAFVNLSRLVELRLNGSGALRYVAPRFVRGVPALRRLLLHDTGLLSLAAELAEELAAPLQLSLHGAPLRCDCVLAWLPAALAAGSVKLAQPESTLCETPEQLRGSRLDTVPAVTLGDSCGPTLVPLGRSTVRRDTGQRLTLECRATGRPAPRLSWRSPRQNTSRSGGSLLLRHVTEADAGRYWCVAESSRGTANRSVTVRVQEVDIHLFPTGVSSKFVTLVWNGTARNNFPRYQLMYGRAGEDESDYESRIVTPFHRSYTIGGLQPSTSYQFCLSYPDRDSRPVRISCTDVRTRDAAFMTRGIRREWTAAAAAAAGVAALVLAGLTLLAVAARRYRSRLREENDKDTGSQIPLESFYSPLLSQSSPS</sequence>
<dbReference type="SUPFAM" id="SSF48726">
    <property type="entry name" value="Immunoglobulin"/>
    <property type="match status" value="1"/>
</dbReference>
<dbReference type="Proteomes" id="UP000440578">
    <property type="component" value="Unassembled WGS sequence"/>
</dbReference>
<dbReference type="PROSITE" id="PS50853">
    <property type="entry name" value="FN3"/>
    <property type="match status" value="1"/>
</dbReference>
<proteinExistence type="predicted"/>
<comment type="caution">
    <text evidence="15">The sequence shown here is derived from an EMBL/GenBank/DDBJ whole genome shotgun (WGS) entry which is preliminary data.</text>
</comment>
<dbReference type="SMART" id="SM00408">
    <property type="entry name" value="IGc2"/>
    <property type="match status" value="1"/>
</dbReference>
<evidence type="ECO:0000313" key="15">
    <source>
        <dbReference type="EMBL" id="KAF0305492.1"/>
    </source>
</evidence>
<keyword evidence="9" id="KW-1015">Disulfide bond</keyword>
<dbReference type="InterPro" id="IPR036116">
    <property type="entry name" value="FN3_sf"/>
</dbReference>
<evidence type="ECO:0000256" key="7">
    <source>
        <dbReference type="ARBA" id="ARBA00022989"/>
    </source>
</evidence>
<evidence type="ECO:0000256" key="1">
    <source>
        <dbReference type="ARBA" id="ARBA00004236"/>
    </source>
</evidence>
<evidence type="ECO:0000259" key="14">
    <source>
        <dbReference type="PROSITE" id="PS50853"/>
    </source>
</evidence>
<dbReference type="SMART" id="SM00082">
    <property type="entry name" value="LRRCT"/>
    <property type="match status" value="1"/>
</dbReference>
<evidence type="ECO:0000256" key="9">
    <source>
        <dbReference type="ARBA" id="ARBA00023157"/>
    </source>
</evidence>
<feature type="domain" description="Ig-like" evidence="13">
    <location>
        <begin position="517"/>
        <end position="596"/>
    </location>
</feature>
<dbReference type="Gene3D" id="2.60.40.10">
    <property type="entry name" value="Immunoglobulins"/>
    <property type="match status" value="2"/>
</dbReference>
<reference evidence="15 16" key="1">
    <citation type="submission" date="2019-07" db="EMBL/GenBank/DDBJ databases">
        <title>Draft genome assembly of a fouling barnacle, Amphibalanus amphitrite (Darwin, 1854): The first reference genome for Thecostraca.</title>
        <authorList>
            <person name="Kim W."/>
        </authorList>
    </citation>
    <scope>NUCLEOTIDE SEQUENCE [LARGE SCALE GENOMIC DNA]</scope>
    <source>
        <strain evidence="15">SNU_AA5</strain>
        <tissue evidence="15">Soma without cirri and trophi</tissue>
    </source>
</reference>
<dbReference type="InterPro" id="IPR003961">
    <property type="entry name" value="FN3_dom"/>
</dbReference>
<dbReference type="SMART" id="SM00013">
    <property type="entry name" value="LRRNT"/>
    <property type="match status" value="1"/>
</dbReference>
<dbReference type="GO" id="GO:0005886">
    <property type="term" value="C:plasma membrane"/>
    <property type="evidence" value="ECO:0007669"/>
    <property type="project" value="UniProtKB-SubCell"/>
</dbReference>
<keyword evidence="7 12" id="KW-1133">Transmembrane helix</keyword>
<dbReference type="SUPFAM" id="SSF49265">
    <property type="entry name" value="Fibronectin type III"/>
    <property type="match status" value="1"/>
</dbReference>
<dbReference type="Pfam" id="PF13927">
    <property type="entry name" value="Ig_3"/>
    <property type="match status" value="1"/>
</dbReference>
<dbReference type="InterPro" id="IPR036179">
    <property type="entry name" value="Ig-like_dom_sf"/>
</dbReference>
<dbReference type="InterPro" id="IPR013783">
    <property type="entry name" value="Ig-like_fold"/>
</dbReference>
<dbReference type="InterPro" id="IPR000483">
    <property type="entry name" value="Cys-rich_flank_reg_C"/>
</dbReference>
<dbReference type="SMART" id="SM00409">
    <property type="entry name" value="IG"/>
    <property type="match status" value="1"/>
</dbReference>
<keyword evidence="5" id="KW-0732">Signal</keyword>
<dbReference type="Gene3D" id="3.80.10.10">
    <property type="entry name" value="Ribonuclease Inhibitor"/>
    <property type="match status" value="2"/>
</dbReference>
<dbReference type="PROSITE" id="PS51450">
    <property type="entry name" value="LRR"/>
    <property type="match status" value="2"/>
</dbReference>
<evidence type="ECO:0000256" key="10">
    <source>
        <dbReference type="ARBA" id="ARBA00023180"/>
    </source>
</evidence>
<evidence type="ECO:0000256" key="11">
    <source>
        <dbReference type="SAM" id="MobiDB-lite"/>
    </source>
</evidence>
<evidence type="ECO:0000256" key="8">
    <source>
        <dbReference type="ARBA" id="ARBA00023136"/>
    </source>
</evidence>